<evidence type="ECO:0000313" key="2">
    <source>
        <dbReference type="EMBL" id="ANX03763.1"/>
    </source>
</evidence>
<keyword evidence="3" id="KW-1185">Reference proteome</keyword>
<feature type="transmembrane region" description="Helical" evidence="1">
    <location>
        <begin position="40"/>
        <end position="64"/>
    </location>
</feature>
<evidence type="ECO:0000256" key="1">
    <source>
        <dbReference type="SAM" id="Phobius"/>
    </source>
</evidence>
<dbReference type="InParanoid" id="A0A1B1YSY2"/>
<organism evidence="2 3">
    <name type="scientific">Immundisolibacter cernigliae</name>
    <dbReference type="NCBI Taxonomy" id="1810504"/>
    <lineage>
        <taxon>Bacteria</taxon>
        <taxon>Pseudomonadati</taxon>
        <taxon>Pseudomonadota</taxon>
        <taxon>Gammaproteobacteria</taxon>
        <taxon>Immundisolibacterales</taxon>
        <taxon>Immundisolibacteraceae</taxon>
        <taxon>Immundisolibacter</taxon>
    </lineage>
</organism>
<keyword evidence="1" id="KW-0472">Membrane</keyword>
<dbReference type="KEGG" id="gbi:PG2T_05855"/>
<dbReference type="Proteomes" id="UP000092952">
    <property type="component" value="Chromosome"/>
</dbReference>
<sequence>MTEQRFGLTEGLVIAGVPAAGYWFAFLYESGYCKYFYIPSFFIEISILNILVATIGMVGALALINLYADPLFMLLSGVARPIRDAILRASIPLIVTAGYALVAHFTLVQFLTFAGAFFVPIAFGEFIFPLLTQRSTEGYVNKLEAQNKKELELDNLIDLVANAIGRRTFLFLALLLALSFVAYFAGGYEAKTQRDFMVIGEKADKVVLKTIGGHFLIAEFDREAKSLSTKFSLVSLEQDGFEFNYERIGPLVPAGVK</sequence>
<protein>
    <submittedName>
        <fullName evidence="2">Uncharacterized protein</fullName>
    </submittedName>
</protein>
<feature type="transmembrane region" description="Helical" evidence="1">
    <location>
        <begin position="113"/>
        <end position="132"/>
    </location>
</feature>
<feature type="transmembrane region" description="Helical" evidence="1">
    <location>
        <begin position="85"/>
        <end position="107"/>
    </location>
</feature>
<dbReference type="EMBL" id="CP014671">
    <property type="protein sequence ID" value="ANX03763.1"/>
    <property type="molecule type" value="Genomic_DNA"/>
</dbReference>
<gene>
    <name evidence="2" type="ORF">PG2T_05855</name>
</gene>
<proteinExistence type="predicted"/>
<feature type="transmembrane region" description="Helical" evidence="1">
    <location>
        <begin position="12"/>
        <end position="28"/>
    </location>
</feature>
<feature type="transmembrane region" description="Helical" evidence="1">
    <location>
        <begin position="169"/>
        <end position="188"/>
    </location>
</feature>
<evidence type="ECO:0000313" key="3">
    <source>
        <dbReference type="Proteomes" id="UP000092952"/>
    </source>
</evidence>
<dbReference type="RefSeq" id="WP_068803387.1">
    <property type="nucleotide sequence ID" value="NZ_CP014671.1"/>
</dbReference>
<accession>A0A1B1YSY2</accession>
<dbReference type="OrthoDB" id="2989893at2"/>
<reference evidence="3" key="1">
    <citation type="submission" date="2016-03" db="EMBL/GenBank/DDBJ databases">
        <title>Complete genome sequence of Solimmundus cernigliae, representing a novel lineage of polycyclic aromatic hydrocarbon degraders within the Gammaproteobacteria.</title>
        <authorList>
            <person name="Singleton D.R."/>
            <person name="Dickey A.N."/>
            <person name="Scholl E.H."/>
            <person name="Wright F.A."/>
            <person name="Aitken M.D."/>
        </authorList>
    </citation>
    <scope>NUCLEOTIDE SEQUENCE [LARGE SCALE GENOMIC DNA]</scope>
    <source>
        <strain evidence="3">TR3.2</strain>
    </source>
</reference>
<keyword evidence="1" id="KW-1133">Transmembrane helix</keyword>
<dbReference type="AlphaFoldDB" id="A0A1B1YSY2"/>
<name>A0A1B1YSY2_9GAMM</name>
<keyword evidence="1" id="KW-0812">Transmembrane</keyword>